<keyword evidence="3" id="KW-1185">Reference proteome</keyword>
<feature type="compositionally biased region" description="Acidic residues" evidence="1">
    <location>
        <begin position="261"/>
        <end position="273"/>
    </location>
</feature>
<reference evidence="2 3" key="1">
    <citation type="submission" date="2024-06" db="EMBL/GenBank/DDBJ databases">
        <title>Complete genome of Phlyctema vagabunda strain 19-DSS-EL-015.</title>
        <authorList>
            <person name="Fiorenzani C."/>
        </authorList>
    </citation>
    <scope>NUCLEOTIDE SEQUENCE [LARGE SCALE GENOMIC DNA]</scope>
    <source>
        <strain evidence="2 3">19-DSS-EL-015</strain>
    </source>
</reference>
<proteinExistence type="predicted"/>
<evidence type="ECO:0000313" key="3">
    <source>
        <dbReference type="Proteomes" id="UP001629113"/>
    </source>
</evidence>
<evidence type="ECO:0000256" key="1">
    <source>
        <dbReference type="SAM" id="MobiDB-lite"/>
    </source>
</evidence>
<comment type="caution">
    <text evidence="2">The sequence shown here is derived from an EMBL/GenBank/DDBJ whole genome shotgun (WGS) entry which is preliminary data.</text>
</comment>
<evidence type="ECO:0000313" key="2">
    <source>
        <dbReference type="EMBL" id="KAL3423686.1"/>
    </source>
</evidence>
<feature type="compositionally biased region" description="Acidic residues" evidence="1">
    <location>
        <begin position="367"/>
        <end position="379"/>
    </location>
</feature>
<feature type="compositionally biased region" description="Basic and acidic residues" evidence="1">
    <location>
        <begin position="509"/>
        <end position="524"/>
    </location>
</feature>
<name>A0ABR4PK22_9HELO</name>
<feature type="region of interest" description="Disordered" evidence="1">
    <location>
        <begin position="421"/>
        <end position="565"/>
    </location>
</feature>
<sequence>MTKTPESPAPGDYVRLHITPLTPALLSSIVPPSILPAARNISYHSIETFPERAYGFLELPNSDAEKIKKKLNGAILKGTKVRIEAARPMKEAKIEEEKPPRARREAGESKKRKRHEEPLKGVDIGERNVKRGWTTPVAALGKAEREKKAFVKSKYTTGKECLFKTNLPPNIAANTKSAVKESKREKKGKTKPGRDAVIHEFSKTTKYATFLRSSVGGKKTKAVAEYVEGKGWVDEDGNIVEGDVKRIRKSTVPVEAVKPVEEDESSSSEEEAGDFEHSEIKIPAVAAIPREETPTSSSDSSEAESDSEESDAMDIDTPQIAKPVSPSSSSDEESSEDETSHAGPEITEQAVDIASSDSGSDSTSSGDESEAEAEAEAEPETAAMLANTTSRPESSSGLTIKIPAPEVIATEIHPLEALYKRKAPASETEETQPEAAAFSFFGADNASDVDEEEAEKRDHVPMPMTPFTQKDFEHRGLRSAAPTPDTAHASKRFIWPNENEDDEDDEDSSPIRESADRKEGKSAQDESDFQKWFWENRGDANRAWKKRRKVVAKEKRQRKNRKQGV</sequence>
<feature type="compositionally biased region" description="Acidic residues" evidence="1">
    <location>
        <begin position="301"/>
        <end position="314"/>
    </location>
</feature>
<accession>A0ABR4PK22</accession>
<dbReference type="EMBL" id="JBFCZG010000004">
    <property type="protein sequence ID" value="KAL3423686.1"/>
    <property type="molecule type" value="Genomic_DNA"/>
</dbReference>
<feature type="compositionally biased region" description="Polar residues" evidence="1">
    <location>
        <begin position="386"/>
        <end position="398"/>
    </location>
</feature>
<feature type="compositionally biased region" description="Low complexity" evidence="1">
    <location>
        <begin position="354"/>
        <end position="366"/>
    </location>
</feature>
<feature type="region of interest" description="Disordered" evidence="1">
    <location>
        <begin position="174"/>
        <end position="194"/>
    </location>
</feature>
<feature type="region of interest" description="Disordered" evidence="1">
    <location>
        <begin position="88"/>
        <end position="118"/>
    </location>
</feature>
<dbReference type="Proteomes" id="UP001629113">
    <property type="component" value="Unassembled WGS sequence"/>
</dbReference>
<gene>
    <name evidence="2" type="ORF">PVAG01_05433</name>
</gene>
<feature type="region of interest" description="Disordered" evidence="1">
    <location>
        <begin position="246"/>
        <end position="403"/>
    </location>
</feature>
<protein>
    <submittedName>
        <fullName evidence="2">Uncharacterized protein</fullName>
    </submittedName>
</protein>
<organism evidence="2 3">
    <name type="scientific">Phlyctema vagabunda</name>
    <dbReference type="NCBI Taxonomy" id="108571"/>
    <lineage>
        <taxon>Eukaryota</taxon>
        <taxon>Fungi</taxon>
        <taxon>Dikarya</taxon>
        <taxon>Ascomycota</taxon>
        <taxon>Pezizomycotina</taxon>
        <taxon>Leotiomycetes</taxon>
        <taxon>Helotiales</taxon>
        <taxon>Dermateaceae</taxon>
        <taxon>Phlyctema</taxon>
    </lineage>
</organism>
<feature type="compositionally biased region" description="Acidic residues" evidence="1">
    <location>
        <begin position="498"/>
        <end position="508"/>
    </location>
</feature>
<feature type="compositionally biased region" description="Basic residues" evidence="1">
    <location>
        <begin position="543"/>
        <end position="565"/>
    </location>
</feature>